<dbReference type="PANTHER" id="PTHR22943">
    <property type="entry name" value="7-TRANSMEMBRANE DOMAIN RECEPTOR C.ELEGANS"/>
    <property type="match status" value="1"/>
</dbReference>
<dbReference type="SUPFAM" id="SSF81321">
    <property type="entry name" value="Family A G protein-coupled receptor-like"/>
    <property type="match status" value="1"/>
</dbReference>
<keyword evidence="1" id="KW-1133">Transmembrane helix</keyword>
<feature type="transmembrane region" description="Helical" evidence="1">
    <location>
        <begin position="102"/>
        <end position="124"/>
    </location>
</feature>
<dbReference type="SMR" id="O62030"/>
<dbReference type="EMBL" id="BX284605">
    <property type="protein sequence ID" value="CAB07554.2"/>
    <property type="molecule type" value="Genomic_DNA"/>
</dbReference>
<evidence type="ECO:0000256" key="1">
    <source>
        <dbReference type="SAM" id="Phobius"/>
    </source>
</evidence>
<dbReference type="PANTHER" id="PTHR22943:SF12">
    <property type="entry name" value="SEVEN TM RECEPTOR"/>
    <property type="match status" value="1"/>
</dbReference>
<protein>
    <submittedName>
        <fullName evidence="2">Seven TM Receptor</fullName>
    </submittedName>
</protein>
<dbReference type="KEGG" id="cel:CELE_C06C6.2"/>
<dbReference type="CTD" id="182307"/>
<dbReference type="InParanoid" id="O62030"/>
<organism evidence="2 3">
    <name type="scientific">Caenorhabditis elegans</name>
    <dbReference type="NCBI Taxonomy" id="6239"/>
    <lineage>
        <taxon>Eukaryota</taxon>
        <taxon>Metazoa</taxon>
        <taxon>Ecdysozoa</taxon>
        <taxon>Nematoda</taxon>
        <taxon>Chromadorea</taxon>
        <taxon>Rhabditida</taxon>
        <taxon>Rhabditina</taxon>
        <taxon>Rhabditomorpha</taxon>
        <taxon>Rhabditoidea</taxon>
        <taxon>Rhabditidae</taxon>
        <taxon>Peloderinae</taxon>
        <taxon>Caenorhabditis</taxon>
    </lineage>
</organism>
<dbReference type="HOGENOM" id="CLU_036335_2_0_1"/>
<reference evidence="2 3" key="1">
    <citation type="journal article" date="1998" name="Science">
        <title>Genome sequence of the nematode C. elegans: a platform for investigating biology.</title>
        <authorList>
            <consortium name="The C. elegans sequencing consortium"/>
            <person name="Sulson J.E."/>
            <person name="Waterston R."/>
        </authorList>
    </citation>
    <scope>NUCLEOTIDE SEQUENCE [LARGE SCALE GENOMIC DNA]</scope>
    <source>
        <strain evidence="2 3">Bristol N2</strain>
    </source>
</reference>
<dbReference type="PaxDb" id="6239-C06C6.2"/>
<feature type="transmembrane region" description="Helical" evidence="1">
    <location>
        <begin position="28"/>
        <end position="47"/>
    </location>
</feature>
<accession>O62030</accession>
<dbReference type="InterPro" id="IPR019428">
    <property type="entry name" value="7TM_GPCR_serpentine_rcpt_Str"/>
</dbReference>
<feature type="transmembrane region" description="Helical" evidence="1">
    <location>
        <begin position="59"/>
        <end position="82"/>
    </location>
</feature>
<evidence type="ECO:0000313" key="4">
    <source>
        <dbReference type="WormBase" id="C06C6.2"/>
    </source>
</evidence>
<dbReference type="RefSeq" id="NP_001309466.1">
    <property type="nucleotide sequence ID" value="NM_001322600.1"/>
</dbReference>
<dbReference type="PIR" id="T19008">
    <property type="entry name" value="T19008"/>
</dbReference>
<dbReference type="GeneID" id="182307"/>
<dbReference type="WormBase" id="C06C6.2">
    <property type="protein sequence ID" value="CE51288"/>
    <property type="gene ID" value="WBGene00006264"/>
    <property type="gene designation" value="str-233"/>
</dbReference>
<dbReference type="Pfam" id="PF10326">
    <property type="entry name" value="7TM_GPCR_Str"/>
    <property type="match status" value="1"/>
</dbReference>
<keyword evidence="1" id="KW-0812">Transmembrane</keyword>
<dbReference type="GO" id="GO:0007186">
    <property type="term" value="P:G protein-coupled receptor signaling pathway"/>
    <property type="evidence" value="ECO:0000318"/>
    <property type="project" value="GO_Central"/>
</dbReference>
<keyword evidence="2" id="KW-0675">Receptor</keyword>
<evidence type="ECO:0000313" key="3">
    <source>
        <dbReference type="Proteomes" id="UP000001940"/>
    </source>
</evidence>
<dbReference type="eggNOG" id="ENOG502TFVT">
    <property type="taxonomic scope" value="Eukaryota"/>
</dbReference>
<dbReference type="OrthoDB" id="5825647at2759"/>
<dbReference type="AlphaFoldDB" id="O62030"/>
<dbReference type="FunCoup" id="O62030">
    <property type="interactions" value="842"/>
</dbReference>
<keyword evidence="3" id="KW-1185">Reference proteome</keyword>
<evidence type="ECO:0000313" key="2">
    <source>
        <dbReference type="EMBL" id="CAB07554.2"/>
    </source>
</evidence>
<feature type="transmembrane region" description="Helical" evidence="1">
    <location>
        <begin position="216"/>
        <end position="238"/>
    </location>
</feature>
<feature type="transmembrane region" description="Helical" evidence="1">
    <location>
        <begin position="145"/>
        <end position="169"/>
    </location>
</feature>
<dbReference type="AGR" id="WB:WBGene00006264"/>
<keyword evidence="1" id="KW-0472">Membrane</keyword>
<dbReference type="Proteomes" id="UP000001940">
    <property type="component" value="Chromosome V"/>
</dbReference>
<proteinExistence type="predicted"/>
<name>O62030_CAEEL</name>
<sequence length="366" mass="41187">MVLLNDSSLWQPSSVSPEKATTFQGIERGFTCFGMFCNLVLLPLIMFKSPTDMGVYKFLMVYIAVFELFFGWLELMTVTNLYTQGSLFTVVVDPDEAFLPDGLLQISCLIYCGSFATSLAMFGVQFAYRYQVLKGNSIWTSRSSFTFFFWGSIPLLVALMWTLSCSIYLGRNDYVVYAISQQSYPISLENKTVGFVAVYFYPGLADGSTTINWDSFIGMSLCTCILFGSESLMLYFALKSYLVTKSLMTSAYSANFQKLQWQLFYALVSQAVIPIFFMQIPLSAIYITLFANISTPFFGHLQELTISFYLATDALPTIFIIKPYREFIFSTLRCLKLCKSANSANQVGTHTAISLADIPSRYIVSS</sequence>
<gene>
    <name evidence="2 4" type="primary">str-233</name>
    <name evidence="4" type="ORF">C06C6.2</name>
    <name evidence="2" type="ORF">CELE_C06C6.2</name>
</gene>
<feature type="transmembrane region" description="Helical" evidence="1">
    <location>
        <begin position="306"/>
        <end position="324"/>
    </location>
</feature>
<feature type="transmembrane region" description="Helical" evidence="1">
    <location>
        <begin position="263"/>
        <end position="286"/>
    </location>
</feature>
<dbReference type="UCSC" id="C06C6.2">
    <property type="organism name" value="c. elegans"/>
</dbReference>
<dbReference type="GO" id="GO:0042048">
    <property type="term" value="P:olfactory behavior"/>
    <property type="evidence" value="ECO:0000318"/>
    <property type="project" value="GO_Central"/>
</dbReference>
<dbReference type="GO" id="GO:0005886">
    <property type="term" value="C:plasma membrane"/>
    <property type="evidence" value="ECO:0000318"/>
    <property type="project" value="GO_Central"/>
</dbReference>
<dbReference type="GO" id="GO:0038022">
    <property type="term" value="F:G protein-coupled olfactory receptor activity"/>
    <property type="evidence" value="ECO:0000318"/>
    <property type="project" value="GO_Central"/>
</dbReference>